<dbReference type="GO" id="GO:0004519">
    <property type="term" value="F:endonuclease activity"/>
    <property type="evidence" value="ECO:0007669"/>
    <property type="project" value="UniProtKB-KW"/>
</dbReference>
<feature type="compositionally biased region" description="Basic residues" evidence="1">
    <location>
        <begin position="86"/>
        <end position="100"/>
    </location>
</feature>
<dbReference type="InterPro" id="IPR003615">
    <property type="entry name" value="HNH_nuc"/>
</dbReference>
<dbReference type="PANTHER" id="PTHR37827">
    <property type="entry name" value="TUDOR DOMAIN-CONTAINING PROTEIN"/>
    <property type="match status" value="1"/>
</dbReference>
<keyword evidence="3" id="KW-0378">Hydrolase</keyword>
<protein>
    <submittedName>
        <fullName evidence="3">HNH endonuclease</fullName>
    </submittedName>
</protein>
<accession>A0A517XT20</accession>
<dbReference type="RefSeq" id="WP_145238544.1">
    <property type="nucleotide sequence ID" value="NZ_CP036273.1"/>
</dbReference>
<dbReference type="PANTHER" id="PTHR37827:SF1">
    <property type="entry name" value="HNH DOMAIN-CONTAINING PROTEIN"/>
    <property type="match status" value="1"/>
</dbReference>
<feature type="domain" description="HNH" evidence="2">
    <location>
        <begin position="10"/>
        <end position="52"/>
    </location>
</feature>
<proteinExistence type="predicted"/>
<dbReference type="GO" id="GO:0003676">
    <property type="term" value="F:nucleic acid binding"/>
    <property type="evidence" value="ECO:0007669"/>
    <property type="project" value="InterPro"/>
</dbReference>
<reference evidence="3 4" key="1">
    <citation type="submission" date="2019-02" db="EMBL/GenBank/DDBJ databases">
        <title>Deep-cultivation of Planctomycetes and their phenomic and genomic characterization uncovers novel biology.</title>
        <authorList>
            <person name="Wiegand S."/>
            <person name="Jogler M."/>
            <person name="Boedeker C."/>
            <person name="Pinto D."/>
            <person name="Vollmers J."/>
            <person name="Rivas-Marin E."/>
            <person name="Kohn T."/>
            <person name="Peeters S.H."/>
            <person name="Heuer A."/>
            <person name="Rast P."/>
            <person name="Oberbeckmann S."/>
            <person name="Bunk B."/>
            <person name="Jeske O."/>
            <person name="Meyerdierks A."/>
            <person name="Storesund J.E."/>
            <person name="Kallscheuer N."/>
            <person name="Luecker S."/>
            <person name="Lage O.M."/>
            <person name="Pohl T."/>
            <person name="Merkel B.J."/>
            <person name="Hornburger P."/>
            <person name="Mueller R.-W."/>
            <person name="Bruemmer F."/>
            <person name="Labrenz M."/>
            <person name="Spormann A.M."/>
            <person name="Op den Camp H."/>
            <person name="Overmann J."/>
            <person name="Amann R."/>
            <person name="Jetten M.S.M."/>
            <person name="Mascher T."/>
            <person name="Medema M.H."/>
            <person name="Devos D.P."/>
            <person name="Kaster A.-K."/>
            <person name="Ovreas L."/>
            <person name="Rohde M."/>
            <person name="Galperin M.Y."/>
            <person name="Jogler C."/>
        </authorList>
    </citation>
    <scope>NUCLEOTIDE SEQUENCE [LARGE SCALE GENOMIC DNA]</scope>
    <source>
        <strain evidence="3 4">ETA_A1</strain>
    </source>
</reference>
<dbReference type="OrthoDB" id="9802640at2"/>
<dbReference type="EMBL" id="CP036273">
    <property type="protein sequence ID" value="QDU20641.1"/>
    <property type="molecule type" value="Genomic_DNA"/>
</dbReference>
<dbReference type="CDD" id="cd00085">
    <property type="entry name" value="HNHc"/>
    <property type="match status" value="1"/>
</dbReference>
<dbReference type="Proteomes" id="UP000319576">
    <property type="component" value="Chromosome"/>
</dbReference>
<name>A0A517XT20_9BACT</name>
<evidence type="ECO:0000313" key="3">
    <source>
        <dbReference type="EMBL" id="QDU20641.1"/>
    </source>
</evidence>
<keyword evidence="3" id="KW-0540">Nuclease</keyword>
<dbReference type="KEGG" id="uli:ETAA1_25970"/>
<sequence>MPPPKPPEPCRLCGRPFPPDRLTKHHCKPKAKGGTTKDVELVCSQCHGMVHATFTNTTLAVLYPTIDQLRTAPELGPFRTWVRKQPPSRRKRNKERRRKV</sequence>
<dbReference type="AlphaFoldDB" id="A0A517XT20"/>
<feature type="region of interest" description="Disordered" evidence="1">
    <location>
        <begin position="78"/>
        <end position="100"/>
    </location>
</feature>
<evidence type="ECO:0000259" key="2">
    <source>
        <dbReference type="Pfam" id="PF01844"/>
    </source>
</evidence>
<dbReference type="Pfam" id="PF01844">
    <property type="entry name" value="HNH"/>
    <property type="match status" value="1"/>
</dbReference>
<evidence type="ECO:0000256" key="1">
    <source>
        <dbReference type="SAM" id="MobiDB-lite"/>
    </source>
</evidence>
<evidence type="ECO:0000313" key="4">
    <source>
        <dbReference type="Proteomes" id="UP000319576"/>
    </source>
</evidence>
<dbReference type="GO" id="GO:0008270">
    <property type="term" value="F:zinc ion binding"/>
    <property type="evidence" value="ECO:0007669"/>
    <property type="project" value="InterPro"/>
</dbReference>
<dbReference type="InterPro" id="IPR002711">
    <property type="entry name" value="HNH"/>
</dbReference>
<dbReference type="Gene3D" id="1.10.30.50">
    <property type="match status" value="1"/>
</dbReference>
<keyword evidence="4" id="KW-1185">Reference proteome</keyword>
<gene>
    <name evidence="3" type="ORF">ETAA1_25970</name>
</gene>
<keyword evidence="3" id="KW-0255">Endonuclease</keyword>
<organism evidence="3 4">
    <name type="scientific">Urbifossiella limnaea</name>
    <dbReference type="NCBI Taxonomy" id="2528023"/>
    <lineage>
        <taxon>Bacteria</taxon>
        <taxon>Pseudomonadati</taxon>
        <taxon>Planctomycetota</taxon>
        <taxon>Planctomycetia</taxon>
        <taxon>Gemmatales</taxon>
        <taxon>Gemmataceae</taxon>
        <taxon>Urbifossiella</taxon>
    </lineage>
</organism>